<dbReference type="SUPFAM" id="SSF47336">
    <property type="entry name" value="ACP-like"/>
    <property type="match status" value="1"/>
</dbReference>
<dbReference type="Gene3D" id="1.10.1200.10">
    <property type="entry name" value="ACP-like"/>
    <property type="match status" value="1"/>
</dbReference>
<sequence>MIVTTRWLRETAAGLLGLPADELDPARPLAELGFSSRTAVVFTGLIADRFDTAVTPTLLWEFPTMNGLAAHLTAGAPAPAPPRAPHPLTDLLSESS</sequence>
<evidence type="ECO:0000256" key="1">
    <source>
        <dbReference type="ARBA" id="ARBA00022450"/>
    </source>
</evidence>
<feature type="domain" description="Carrier" evidence="4">
    <location>
        <begin position="1"/>
        <end position="76"/>
    </location>
</feature>
<dbReference type="PROSITE" id="PS50075">
    <property type="entry name" value="CARRIER"/>
    <property type="match status" value="1"/>
</dbReference>
<keyword evidence="6" id="KW-1185">Reference proteome</keyword>
<gene>
    <name evidence="5" type="ORF">GCM10010468_33660</name>
</gene>
<accession>A0ABP6QFI2</accession>
<evidence type="ECO:0000259" key="4">
    <source>
        <dbReference type="PROSITE" id="PS50075"/>
    </source>
</evidence>
<organism evidence="5 6">
    <name type="scientific">Actinocorallia longicatena</name>
    <dbReference type="NCBI Taxonomy" id="111803"/>
    <lineage>
        <taxon>Bacteria</taxon>
        <taxon>Bacillati</taxon>
        <taxon>Actinomycetota</taxon>
        <taxon>Actinomycetes</taxon>
        <taxon>Streptosporangiales</taxon>
        <taxon>Thermomonosporaceae</taxon>
        <taxon>Actinocorallia</taxon>
    </lineage>
</organism>
<evidence type="ECO:0000313" key="6">
    <source>
        <dbReference type="Proteomes" id="UP001501237"/>
    </source>
</evidence>
<keyword evidence="1" id="KW-0596">Phosphopantetheine</keyword>
<proteinExistence type="predicted"/>
<dbReference type="SMART" id="SM01294">
    <property type="entry name" value="PKS_PP_betabranch"/>
    <property type="match status" value="1"/>
</dbReference>
<evidence type="ECO:0000256" key="2">
    <source>
        <dbReference type="ARBA" id="ARBA00022553"/>
    </source>
</evidence>
<dbReference type="Proteomes" id="UP001501237">
    <property type="component" value="Unassembled WGS sequence"/>
</dbReference>
<keyword evidence="2" id="KW-0597">Phosphoprotein</keyword>
<evidence type="ECO:0000313" key="5">
    <source>
        <dbReference type="EMBL" id="GAA3213555.1"/>
    </source>
</evidence>
<dbReference type="InterPro" id="IPR009081">
    <property type="entry name" value="PP-bd_ACP"/>
</dbReference>
<dbReference type="SMART" id="SM00823">
    <property type="entry name" value="PKS_PP"/>
    <property type="match status" value="1"/>
</dbReference>
<dbReference type="Pfam" id="PF00550">
    <property type="entry name" value="PP-binding"/>
    <property type="match status" value="1"/>
</dbReference>
<dbReference type="RefSeq" id="WP_344829060.1">
    <property type="nucleotide sequence ID" value="NZ_BAAAUV010000007.1"/>
</dbReference>
<protein>
    <recommendedName>
        <fullName evidence="4">Carrier domain-containing protein</fullName>
    </recommendedName>
</protein>
<name>A0ABP6QFI2_9ACTN</name>
<feature type="region of interest" description="Disordered" evidence="3">
    <location>
        <begin position="72"/>
        <end position="96"/>
    </location>
</feature>
<dbReference type="EMBL" id="BAAAUV010000007">
    <property type="protein sequence ID" value="GAA3213555.1"/>
    <property type="molecule type" value="Genomic_DNA"/>
</dbReference>
<dbReference type="InterPro" id="IPR020806">
    <property type="entry name" value="PKS_PP-bd"/>
</dbReference>
<dbReference type="InterPro" id="IPR036736">
    <property type="entry name" value="ACP-like_sf"/>
</dbReference>
<reference evidence="6" key="1">
    <citation type="journal article" date="2019" name="Int. J. Syst. Evol. Microbiol.">
        <title>The Global Catalogue of Microorganisms (GCM) 10K type strain sequencing project: providing services to taxonomists for standard genome sequencing and annotation.</title>
        <authorList>
            <consortium name="The Broad Institute Genomics Platform"/>
            <consortium name="The Broad Institute Genome Sequencing Center for Infectious Disease"/>
            <person name="Wu L."/>
            <person name="Ma J."/>
        </authorList>
    </citation>
    <scope>NUCLEOTIDE SEQUENCE [LARGE SCALE GENOMIC DNA]</scope>
    <source>
        <strain evidence="6">JCM 9377</strain>
    </source>
</reference>
<evidence type="ECO:0000256" key="3">
    <source>
        <dbReference type="SAM" id="MobiDB-lite"/>
    </source>
</evidence>
<comment type="caution">
    <text evidence="5">The sequence shown here is derived from an EMBL/GenBank/DDBJ whole genome shotgun (WGS) entry which is preliminary data.</text>
</comment>